<organism evidence="2">
    <name type="scientific">uncultured marine thaumarchaeote AD1000_46_F05</name>
    <dbReference type="NCBI Taxonomy" id="1455921"/>
    <lineage>
        <taxon>Archaea</taxon>
        <taxon>Nitrososphaerota</taxon>
        <taxon>environmental samples</taxon>
    </lineage>
</organism>
<dbReference type="Gene3D" id="3.40.50.10860">
    <property type="entry name" value="Leucine Dehydrogenase, chain A, domain 1"/>
    <property type="match status" value="1"/>
</dbReference>
<proteinExistence type="predicted"/>
<dbReference type="InterPro" id="IPR046346">
    <property type="entry name" value="Aminoacid_DH-like_N_sf"/>
</dbReference>
<gene>
    <name evidence="2" type="primary">folD</name>
</gene>
<name>A0A075FSA1_9ARCH</name>
<dbReference type="GO" id="GO:0005829">
    <property type="term" value="C:cytosol"/>
    <property type="evidence" value="ECO:0007669"/>
    <property type="project" value="TreeGrafter"/>
</dbReference>
<protein>
    <submittedName>
        <fullName evidence="2">Methylenetetrahydrofolate dehydrogenase (FolD)</fullName>
        <ecNumber evidence="2">1.5.1.5</ecNumber>
    </submittedName>
</protein>
<evidence type="ECO:0000259" key="1">
    <source>
        <dbReference type="Pfam" id="PF00763"/>
    </source>
</evidence>
<dbReference type="PANTHER" id="PTHR48099">
    <property type="entry name" value="C-1-TETRAHYDROFOLATE SYNTHASE, CYTOPLASMIC-RELATED"/>
    <property type="match status" value="1"/>
</dbReference>
<feature type="domain" description="Tetrahydrofolate dehydrogenase/cyclohydrolase catalytic" evidence="1">
    <location>
        <begin position="6"/>
        <end position="76"/>
    </location>
</feature>
<dbReference type="GO" id="GO:0004488">
    <property type="term" value="F:methylenetetrahydrofolate dehydrogenase (NADP+) activity"/>
    <property type="evidence" value="ECO:0007669"/>
    <property type="project" value="UniProtKB-EC"/>
</dbReference>
<dbReference type="EC" id="1.5.1.5" evidence="2"/>
<dbReference type="EMBL" id="KF900423">
    <property type="protein sequence ID" value="AIE94525.1"/>
    <property type="molecule type" value="Genomic_DNA"/>
</dbReference>
<sequence>MTGIKIDGLEVAKNVKQKVSETVKKLSEQGITPCLATILVGNNSASQTYVRNKHKACEEVGIITQDHQPSEDITQKIK</sequence>
<dbReference type="AlphaFoldDB" id="A0A075FSA1"/>
<dbReference type="PANTHER" id="PTHR48099:SF5">
    <property type="entry name" value="C-1-TETRAHYDROFOLATE SYNTHASE, CYTOPLASMIC"/>
    <property type="match status" value="1"/>
</dbReference>
<accession>A0A075FSA1</accession>
<dbReference type="InterPro" id="IPR020630">
    <property type="entry name" value="THF_DH/CycHdrlase_cat_dom"/>
</dbReference>
<dbReference type="SUPFAM" id="SSF53223">
    <property type="entry name" value="Aminoacid dehydrogenase-like, N-terminal domain"/>
    <property type="match status" value="1"/>
</dbReference>
<dbReference type="GO" id="GO:0035999">
    <property type="term" value="P:tetrahydrofolate interconversion"/>
    <property type="evidence" value="ECO:0007669"/>
    <property type="project" value="TreeGrafter"/>
</dbReference>
<evidence type="ECO:0000313" key="2">
    <source>
        <dbReference type="EMBL" id="AIE94525.1"/>
    </source>
</evidence>
<dbReference type="GO" id="GO:0004477">
    <property type="term" value="F:methenyltetrahydrofolate cyclohydrolase activity"/>
    <property type="evidence" value="ECO:0007669"/>
    <property type="project" value="TreeGrafter"/>
</dbReference>
<dbReference type="Pfam" id="PF00763">
    <property type="entry name" value="THF_DHG_CYH"/>
    <property type="match status" value="1"/>
</dbReference>
<reference evidence="2" key="1">
    <citation type="journal article" date="2014" name="Genome Biol. Evol.">
        <title>Pangenome evidence for extensive interdomain horizontal transfer affecting lineage core and shell genes in uncultured planktonic thaumarchaeota and euryarchaeota.</title>
        <authorList>
            <person name="Deschamps P."/>
            <person name="Zivanovic Y."/>
            <person name="Moreira D."/>
            <person name="Rodriguez-Valera F."/>
            <person name="Lopez-Garcia P."/>
        </authorList>
    </citation>
    <scope>NUCLEOTIDE SEQUENCE</scope>
</reference>
<keyword evidence="2" id="KW-0560">Oxidoreductase</keyword>